<keyword evidence="3" id="KW-1185">Reference proteome</keyword>
<keyword evidence="1" id="KW-0732">Signal</keyword>
<evidence type="ECO:0000313" key="2">
    <source>
        <dbReference type="EMBL" id="KAH7136296.1"/>
    </source>
</evidence>
<evidence type="ECO:0000313" key="3">
    <source>
        <dbReference type="Proteomes" id="UP000738349"/>
    </source>
</evidence>
<accession>A0A9P9EFR9</accession>
<dbReference type="EMBL" id="JAGMUV010000013">
    <property type="protein sequence ID" value="KAH7136296.1"/>
    <property type="molecule type" value="Genomic_DNA"/>
</dbReference>
<reference evidence="2" key="1">
    <citation type="journal article" date="2021" name="Nat. Commun.">
        <title>Genetic determinants of endophytism in the Arabidopsis root mycobiome.</title>
        <authorList>
            <person name="Mesny F."/>
            <person name="Miyauchi S."/>
            <person name="Thiergart T."/>
            <person name="Pickel B."/>
            <person name="Atanasova L."/>
            <person name="Karlsson M."/>
            <person name="Huettel B."/>
            <person name="Barry K.W."/>
            <person name="Haridas S."/>
            <person name="Chen C."/>
            <person name="Bauer D."/>
            <person name="Andreopoulos W."/>
            <person name="Pangilinan J."/>
            <person name="LaButti K."/>
            <person name="Riley R."/>
            <person name="Lipzen A."/>
            <person name="Clum A."/>
            <person name="Drula E."/>
            <person name="Henrissat B."/>
            <person name="Kohler A."/>
            <person name="Grigoriev I.V."/>
            <person name="Martin F.M."/>
            <person name="Hacquard S."/>
        </authorList>
    </citation>
    <scope>NUCLEOTIDE SEQUENCE</scope>
    <source>
        <strain evidence="2">MPI-CAGE-AT-0147</strain>
    </source>
</reference>
<dbReference type="OrthoDB" id="4822093at2759"/>
<dbReference type="Proteomes" id="UP000738349">
    <property type="component" value="Unassembled WGS sequence"/>
</dbReference>
<sequence>MLPTWIYHFSRLSFTLLSSICPTHSSTLSTNNAFPTMDEQRVERIFDDAFGAHLRDTPKDELDVWSQGMALIERVKQGLETVAESGDKGLFGQAFEDFAWERVPLSTTRDALFHVFEILDNHELRAEFDDFLNAPLDTEEQQATARAALCRITGLPTTVKERPNAEQLRAQVLAIIEDVQVRWKDQPEKLDLFLTKFLSLGLKEDQAAAISELTVAAASEPDLVESLEKMHSIIKQEHDEL</sequence>
<dbReference type="AlphaFoldDB" id="A0A9P9EFR9"/>
<comment type="caution">
    <text evidence="2">The sequence shown here is derived from an EMBL/GenBank/DDBJ whole genome shotgun (WGS) entry which is preliminary data.</text>
</comment>
<protein>
    <submittedName>
        <fullName evidence="2">Uncharacterized protein</fullName>
    </submittedName>
</protein>
<evidence type="ECO:0000256" key="1">
    <source>
        <dbReference type="SAM" id="SignalP"/>
    </source>
</evidence>
<gene>
    <name evidence="2" type="ORF">EDB81DRAFT_801919</name>
</gene>
<feature type="chain" id="PRO_5040159712" evidence="1">
    <location>
        <begin position="26"/>
        <end position="241"/>
    </location>
</feature>
<proteinExistence type="predicted"/>
<name>A0A9P9EFR9_9HYPO</name>
<feature type="signal peptide" evidence="1">
    <location>
        <begin position="1"/>
        <end position="25"/>
    </location>
</feature>
<organism evidence="2 3">
    <name type="scientific">Dactylonectria macrodidyma</name>
    <dbReference type="NCBI Taxonomy" id="307937"/>
    <lineage>
        <taxon>Eukaryota</taxon>
        <taxon>Fungi</taxon>
        <taxon>Dikarya</taxon>
        <taxon>Ascomycota</taxon>
        <taxon>Pezizomycotina</taxon>
        <taxon>Sordariomycetes</taxon>
        <taxon>Hypocreomycetidae</taxon>
        <taxon>Hypocreales</taxon>
        <taxon>Nectriaceae</taxon>
        <taxon>Dactylonectria</taxon>
    </lineage>
</organism>